<evidence type="ECO:0000259" key="7">
    <source>
        <dbReference type="PROSITE" id="PS51192"/>
    </source>
</evidence>
<keyword evidence="2" id="KW-0378">Hydrolase</keyword>
<keyword evidence="1" id="KW-0547">Nucleotide-binding</keyword>
<dbReference type="InterPro" id="IPR011545">
    <property type="entry name" value="DEAD/DEAH_box_helicase_dom"/>
</dbReference>
<feature type="compositionally biased region" description="Basic residues" evidence="6">
    <location>
        <begin position="796"/>
        <end position="813"/>
    </location>
</feature>
<organism evidence="9 10">
    <name type="scientific">Paratrimastix pyriformis</name>
    <dbReference type="NCBI Taxonomy" id="342808"/>
    <lineage>
        <taxon>Eukaryota</taxon>
        <taxon>Metamonada</taxon>
        <taxon>Preaxostyla</taxon>
        <taxon>Paratrimastigidae</taxon>
        <taxon>Paratrimastix</taxon>
    </lineage>
</organism>
<feature type="compositionally biased region" description="Pro residues" evidence="6">
    <location>
        <begin position="1"/>
        <end position="12"/>
    </location>
</feature>
<name>A0ABQ8UTZ3_9EUKA</name>
<keyword evidence="5" id="KW-0175">Coiled coil</keyword>
<evidence type="ECO:0000256" key="1">
    <source>
        <dbReference type="ARBA" id="ARBA00022741"/>
    </source>
</evidence>
<dbReference type="Proteomes" id="UP001141327">
    <property type="component" value="Unassembled WGS sequence"/>
</dbReference>
<dbReference type="PROSITE" id="PS00039">
    <property type="entry name" value="DEAD_ATP_HELICASE"/>
    <property type="match status" value="1"/>
</dbReference>
<comment type="caution">
    <text evidence="9">The sequence shown here is derived from an EMBL/GenBank/DDBJ whole genome shotgun (WGS) entry which is preliminary data.</text>
</comment>
<protein>
    <submittedName>
        <fullName evidence="9">DEAD-box ATP-dependent RNA helicase 28</fullName>
    </submittedName>
</protein>
<feature type="region of interest" description="Disordered" evidence="6">
    <location>
        <begin position="1"/>
        <end position="20"/>
    </location>
</feature>
<keyword evidence="10" id="KW-1185">Reference proteome</keyword>
<evidence type="ECO:0000256" key="2">
    <source>
        <dbReference type="ARBA" id="ARBA00022801"/>
    </source>
</evidence>
<evidence type="ECO:0000259" key="8">
    <source>
        <dbReference type="PROSITE" id="PS51194"/>
    </source>
</evidence>
<dbReference type="SUPFAM" id="SSF52540">
    <property type="entry name" value="P-loop containing nucleoside triphosphate hydrolases"/>
    <property type="match status" value="1"/>
</dbReference>
<dbReference type="CDD" id="cd18787">
    <property type="entry name" value="SF2_C_DEAD"/>
    <property type="match status" value="1"/>
</dbReference>
<dbReference type="InterPro" id="IPR001650">
    <property type="entry name" value="Helicase_C-like"/>
</dbReference>
<dbReference type="InterPro" id="IPR027417">
    <property type="entry name" value="P-loop_NTPase"/>
</dbReference>
<feature type="region of interest" description="Disordered" evidence="6">
    <location>
        <begin position="155"/>
        <end position="175"/>
    </location>
</feature>
<accession>A0ABQ8UTZ3</accession>
<dbReference type="InterPro" id="IPR050079">
    <property type="entry name" value="DEAD_box_RNA_helicase"/>
</dbReference>
<evidence type="ECO:0000313" key="10">
    <source>
        <dbReference type="Proteomes" id="UP001141327"/>
    </source>
</evidence>
<evidence type="ECO:0000256" key="5">
    <source>
        <dbReference type="SAM" id="Coils"/>
    </source>
</evidence>
<dbReference type="CDD" id="cd17947">
    <property type="entry name" value="DEADc_DDX27"/>
    <property type="match status" value="1"/>
</dbReference>
<evidence type="ECO:0000313" key="9">
    <source>
        <dbReference type="EMBL" id="KAJ4462597.1"/>
    </source>
</evidence>
<dbReference type="PANTHER" id="PTHR47959">
    <property type="entry name" value="ATP-DEPENDENT RNA HELICASE RHLE-RELATED"/>
    <property type="match status" value="1"/>
</dbReference>
<proteinExistence type="predicted"/>
<feature type="compositionally biased region" description="Basic and acidic residues" evidence="6">
    <location>
        <begin position="783"/>
        <end position="795"/>
    </location>
</feature>
<feature type="domain" description="Helicase ATP-binding" evidence="7">
    <location>
        <begin position="246"/>
        <end position="420"/>
    </location>
</feature>
<evidence type="ECO:0000256" key="6">
    <source>
        <dbReference type="SAM" id="MobiDB-lite"/>
    </source>
</evidence>
<evidence type="ECO:0000256" key="4">
    <source>
        <dbReference type="ARBA" id="ARBA00022840"/>
    </source>
</evidence>
<dbReference type="InterPro" id="IPR014001">
    <property type="entry name" value="Helicase_ATP-bd"/>
</dbReference>
<dbReference type="PANTHER" id="PTHR47959:SF1">
    <property type="entry name" value="ATP-DEPENDENT RNA HELICASE DBPA"/>
    <property type="match status" value="1"/>
</dbReference>
<evidence type="ECO:0000256" key="3">
    <source>
        <dbReference type="ARBA" id="ARBA00022806"/>
    </source>
</evidence>
<dbReference type="Pfam" id="PF00271">
    <property type="entry name" value="Helicase_C"/>
    <property type="match status" value="1"/>
</dbReference>
<dbReference type="SMART" id="SM00487">
    <property type="entry name" value="DEXDc"/>
    <property type="match status" value="1"/>
</dbReference>
<sequence length="813" mass="89002">MKLRVWPPPPPSSSNTRPGKIITRHPIYEIVNTFLCHQRPTPATRSASLPAVSGLPRSSTHLMEEWIVEKGAPEIPDEEVEEDDDDEMKMAPSFSFTEAAQSTDWLRAEDYVRATSKRKQPSLDDVVSRKIEEVRAERKAQEPTAPVLEKVFKAGKRPSKPAIPTPEAPAAPISAAPKPAPAPAVAFTSLGLSKPVLRSLLGDMHFELATPIQVGWPLIILTCAGPAQSHILPLPDLTLSYTAQCIPHGLEGRDILGSAVTGSGKTAAFGVPIIERILKANRKHPQIRALVLSPTRELALQTQSMLKAMAAHTDLTAEIAVGGLPLREQEQALRLRPDIVVATPGRLIDLLHNTPAVTLANLEILVLDEADRLLEMGFRAEVEEILRMCPPKRQTMLFSATMTDEIAELAVLSLDKPVRVAVDKEFEAPRHSCSERDAVLLSLCERSFPEGGVVIFAHTRNRAHRLYVLLKLAGLSVKELHGGLTQPERLFALEAFRQGVVAPHSRIACRFLVSTDLAARGLDIDGVRAVISYDPPRTLREHIHRAGRTARAGREGRCLTFFDKVSGLLREIVAHCPDRLLRRKISPAVMEHFQERVASLDQDVQRILADETVEREIRNAEVEVERASNKLEHADEIAGRPARTWFQSAADKKQAKTGAVSQMRAESNADHRRGMEAGKKHGRGAPADDDDAPAAGGMKRSRKAEEALTKTDRKHAHKIARASPKATKTQSGPAASVRAAVHAAKKSLRLPRAGMEGPMTASKPAAGARKHKKPSKPRAAGPKKADKGGHFGVEKRPKKAGSGPKKRYLRRRK</sequence>
<feature type="region of interest" description="Disordered" evidence="6">
    <location>
        <begin position="643"/>
        <end position="813"/>
    </location>
</feature>
<dbReference type="EMBL" id="JAPMOS010000002">
    <property type="protein sequence ID" value="KAJ4462597.1"/>
    <property type="molecule type" value="Genomic_DNA"/>
</dbReference>
<dbReference type="Pfam" id="PF00270">
    <property type="entry name" value="DEAD"/>
    <property type="match status" value="1"/>
</dbReference>
<feature type="domain" description="Helicase C-terminal" evidence="8">
    <location>
        <begin position="435"/>
        <end position="601"/>
    </location>
</feature>
<gene>
    <name evidence="9" type="ORF">PAPYR_582</name>
</gene>
<dbReference type="Gene3D" id="3.40.50.300">
    <property type="entry name" value="P-loop containing nucleotide triphosphate hydrolases"/>
    <property type="match status" value="2"/>
</dbReference>
<dbReference type="SMART" id="SM00490">
    <property type="entry name" value="HELICc"/>
    <property type="match status" value="1"/>
</dbReference>
<keyword evidence="4" id="KW-0067">ATP-binding</keyword>
<dbReference type="InterPro" id="IPR000629">
    <property type="entry name" value="RNA-helicase_DEAD-box_CS"/>
</dbReference>
<keyword evidence="3 9" id="KW-0347">Helicase</keyword>
<dbReference type="PROSITE" id="PS51194">
    <property type="entry name" value="HELICASE_CTER"/>
    <property type="match status" value="1"/>
</dbReference>
<reference evidence="9" key="1">
    <citation type="journal article" date="2022" name="bioRxiv">
        <title>Genomics of Preaxostyla Flagellates Illuminates Evolutionary Transitions and the Path Towards Mitochondrial Loss.</title>
        <authorList>
            <person name="Novak L.V.F."/>
            <person name="Treitli S.C."/>
            <person name="Pyrih J."/>
            <person name="Halakuc P."/>
            <person name="Pipaliya S.V."/>
            <person name="Vacek V."/>
            <person name="Brzon O."/>
            <person name="Soukal P."/>
            <person name="Eme L."/>
            <person name="Dacks J.B."/>
            <person name="Karnkowska A."/>
            <person name="Elias M."/>
            <person name="Hampl V."/>
        </authorList>
    </citation>
    <scope>NUCLEOTIDE SEQUENCE</scope>
    <source>
        <strain evidence="9">RCP-MX</strain>
    </source>
</reference>
<dbReference type="PROSITE" id="PS51192">
    <property type="entry name" value="HELICASE_ATP_BIND_1"/>
    <property type="match status" value="1"/>
</dbReference>
<feature type="coiled-coil region" evidence="5">
    <location>
        <begin position="610"/>
        <end position="637"/>
    </location>
</feature>
<dbReference type="GO" id="GO:0004386">
    <property type="term" value="F:helicase activity"/>
    <property type="evidence" value="ECO:0007669"/>
    <property type="project" value="UniProtKB-KW"/>
</dbReference>
<feature type="compositionally biased region" description="Basic and acidic residues" evidence="6">
    <location>
        <begin position="667"/>
        <end position="679"/>
    </location>
</feature>